<dbReference type="Gene3D" id="3.30.70.890">
    <property type="entry name" value="GHMP kinase, C-terminal domain"/>
    <property type="match status" value="1"/>
</dbReference>
<dbReference type="InterPro" id="IPR013750">
    <property type="entry name" value="GHMP_kinase_C_dom"/>
</dbReference>
<keyword evidence="6 9" id="KW-0418">Kinase</keyword>
<evidence type="ECO:0000259" key="11">
    <source>
        <dbReference type="Pfam" id="PF08544"/>
    </source>
</evidence>
<proteinExistence type="inferred from homology"/>
<dbReference type="EMBL" id="CP036316">
    <property type="protein sequence ID" value="QDT65034.1"/>
    <property type="molecule type" value="Genomic_DNA"/>
</dbReference>
<dbReference type="GO" id="GO:0019288">
    <property type="term" value="P:isopentenyl diphosphate biosynthetic process, methylerythritol 4-phosphate pathway"/>
    <property type="evidence" value="ECO:0007669"/>
    <property type="project" value="UniProtKB-UniRule"/>
</dbReference>
<gene>
    <name evidence="9 12" type="primary">ispE</name>
    <name evidence="12" type="ORF">V22_22800</name>
</gene>
<keyword evidence="5 9" id="KW-0547">Nucleotide-binding</keyword>
<dbReference type="NCBIfam" id="TIGR00154">
    <property type="entry name" value="ispE"/>
    <property type="match status" value="1"/>
</dbReference>
<dbReference type="Pfam" id="PF00288">
    <property type="entry name" value="GHMP_kinases_N"/>
    <property type="match status" value="1"/>
</dbReference>
<keyword evidence="9" id="KW-0414">Isoprene biosynthesis</keyword>
<evidence type="ECO:0000256" key="5">
    <source>
        <dbReference type="ARBA" id="ARBA00022741"/>
    </source>
</evidence>
<comment type="function">
    <text evidence="9">Catalyzes the phosphorylation of the position 2 hydroxy group of 4-diphosphocytidyl-2C-methyl-D-erythritol.</text>
</comment>
<keyword evidence="7 9" id="KW-0067">ATP-binding</keyword>
<reference evidence="12 13" key="1">
    <citation type="submission" date="2019-02" db="EMBL/GenBank/DDBJ databases">
        <title>Deep-cultivation of Planctomycetes and their phenomic and genomic characterization uncovers novel biology.</title>
        <authorList>
            <person name="Wiegand S."/>
            <person name="Jogler M."/>
            <person name="Boedeker C."/>
            <person name="Pinto D."/>
            <person name="Vollmers J."/>
            <person name="Rivas-Marin E."/>
            <person name="Kohn T."/>
            <person name="Peeters S.H."/>
            <person name="Heuer A."/>
            <person name="Rast P."/>
            <person name="Oberbeckmann S."/>
            <person name="Bunk B."/>
            <person name="Jeske O."/>
            <person name="Meyerdierks A."/>
            <person name="Storesund J.E."/>
            <person name="Kallscheuer N."/>
            <person name="Luecker S."/>
            <person name="Lage O.M."/>
            <person name="Pohl T."/>
            <person name="Merkel B.J."/>
            <person name="Hornburger P."/>
            <person name="Mueller R.-W."/>
            <person name="Bruemmer F."/>
            <person name="Labrenz M."/>
            <person name="Spormann A.M."/>
            <person name="Op den Camp H."/>
            <person name="Overmann J."/>
            <person name="Amann R."/>
            <person name="Jetten M.S.M."/>
            <person name="Mascher T."/>
            <person name="Medema M.H."/>
            <person name="Devos D.P."/>
            <person name="Kaster A.-K."/>
            <person name="Ovreas L."/>
            <person name="Rohde M."/>
            <person name="Galperin M.Y."/>
            <person name="Jogler C."/>
        </authorList>
    </citation>
    <scope>NUCLEOTIDE SEQUENCE [LARGE SCALE GENOMIC DNA]</scope>
    <source>
        <strain evidence="12 13">V22</strain>
    </source>
</reference>
<evidence type="ECO:0000256" key="4">
    <source>
        <dbReference type="ARBA" id="ARBA00022679"/>
    </source>
</evidence>
<evidence type="ECO:0000256" key="6">
    <source>
        <dbReference type="ARBA" id="ARBA00022777"/>
    </source>
</evidence>
<dbReference type="Proteomes" id="UP000319976">
    <property type="component" value="Chromosome"/>
</dbReference>
<dbReference type="PIRSF" id="PIRSF010376">
    <property type="entry name" value="IspE"/>
    <property type="match status" value="1"/>
</dbReference>
<dbReference type="AlphaFoldDB" id="A0A517T9H9"/>
<evidence type="ECO:0000256" key="7">
    <source>
        <dbReference type="ARBA" id="ARBA00022840"/>
    </source>
</evidence>
<dbReference type="InterPro" id="IPR036554">
    <property type="entry name" value="GHMP_kinase_C_sf"/>
</dbReference>
<dbReference type="InterPro" id="IPR020568">
    <property type="entry name" value="Ribosomal_Su5_D2-typ_SF"/>
</dbReference>
<name>A0A517T9H9_9PLAN</name>
<evidence type="ECO:0000256" key="9">
    <source>
        <dbReference type="HAMAP-Rule" id="MF_00061"/>
    </source>
</evidence>
<dbReference type="SUPFAM" id="SSF55060">
    <property type="entry name" value="GHMP Kinase, C-terminal domain"/>
    <property type="match status" value="1"/>
</dbReference>
<sequence length="296" mass="32031">MHLCSSGARVQIRTPAKVNFSLDVLRRRSDGYHEVATLLAKVSVYDTLSFTRRTDDQISLCIHSLTNVATEPLPTDGRNIIVKAAELLRPHAPHATGVDITLWKRIPIAAGMGGGSSDAAATLLALNEFWKANLPQPELLSLAAELGSDVPFFVLNENWAVGRGRGEDLQPLPVTAPLPLIVVKPPSGLSAGEVYKNCQPDERDRTSALVQLLQGGRYEQLPGQMSNGLQQSAYELNAEVRKTLDALSQELPGRVMLSGSGTACFGVCRNMREALARSARLRGLQLGHVMAMTTRC</sequence>
<evidence type="ECO:0000259" key="10">
    <source>
        <dbReference type="Pfam" id="PF00288"/>
    </source>
</evidence>
<keyword evidence="13" id="KW-1185">Reference proteome</keyword>
<feature type="active site" evidence="9">
    <location>
        <position position="17"/>
    </location>
</feature>
<dbReference type="HAMAP" id="MF_00061">
    <property type="entry name" value="IspE"/>
    <property type="match status" value="1"/>
</dbReference>
<feature type="domain" description="GHMP kinase C-terminal" evidence="11">
    <location>
        <begin position="220"/>
        <end position="272"/>
    </location>
</feature>
<feature type="binding site" evidence="9">
    <location>
        <begin position="107"/>
        <end position="117"/>
    </location>
    <ligand>
        <name>ATP</name>
        <dbReference type="ChEBI" id="CHEBI:30616"/>
    </ligand>
</feature>
<keyword evidence="4 9" id="KW-0808">Transferase</keyword>
<evidence type="ECO:0000256" key="3">
    <source>
        <dbReference type="ARBA" id="ARBA00017473"/>
    </source>
</evidence>
<dbReference type="InterPro" id="IPR006204">
    <property type="entry name" value="GHMP_kinase_N_dom"/>
</dbReference>
<dbReference type="UniPathway" id="UPA00056">
    <property type="reaction ID" value="UER00094"/>
</dbReference>
<evidence type="ECO:0000256" key="2">
    <source>
        <dbReference type="ARBA" id="ARBA00012052"/>
    </source>
</evidence>
<dbReference type="GO" id="GO:0005524">
    <property type="term" value="F:ATP binding"/>
    <property type="evidence" value="ECO:0007669"/>
    <property type="project" value="UniProtKB-UniRule"/>
</dbReference>
<dbReference type="OrthoDB" id="9809438at2"/>
<dbReference type="Pfam" id="PF08544">
    <property type="entry name" value="GHMP_kinases_C"/>
    <property type="match status" value="1"/>
</dbReference>
<protein>
    <recommendedName>
        <fullName evidence="3 9">4-diphosphocytidyl-2-C-methyl-D-erythritol kinase</fullName>
        <shortName evidence="9">CMK</shortName>
        <ecNumber evidence="2 9">2.7.1.148</ecNumber>
    </recommendedName>
    <alternativeName>
        <fullName evidence="8 9">4-(cytidine-5'-diphospho)-2-C-methyl-D-erythritol kinase</fullName>
    </alternativeName>
</protein>
<dbReference type="PANTHER" id="PTHR43527:SF2">
    <property type="entry name" value="4-DIPHOSPHOCYTIDYL-2-C-METHYL-D-ERYTHRITOL KINASE, CHLOROPLASTIC"/>
    <property type="match status" value="1"/>
</dbReference>
<dbReference type="GO" id="GO:0050515">
    <property type="term" value="F:4-(cytidine 5'-diphospho)-2-C-methyl-D-erythritol kinase activity"/>
    <property type="evidence" value="ECO:0007669"/>
    <property type="project" value="UniProtKB-UniRule"/>
</dbReference>
<dbReference type="Gene3D" id="3.30.230.10">
    <property type="match status" value="1"/>
</dbReference>
<accession>A0A517T9H9</accession>
<evidence type="ECO:0000313" key="13">
    <source>
        <dbReference type="Proteomes" id="UP000319976"/>
    </source>
</evidence>
<comment type="similarity">
    <text evidence="1 9">Belongs to the GHMP kinase family. IspE subfamily.</text>
</comment>
<dbReference type="EC" id="2.7.1.148" evidence="2 9"/>
<dbReference type="RefSeq" id="WP_145262694.1">
    <property type="nucleotide sequence ID" value="NZ_CP036316.1"/>
</dbReference>
<dbReference type="PANTHER" id="PTHR43527">
    <property type="entry name" value="4-DIPHOSPHOCYTIDYL-2-C-METHYL-D-ERYTHRITOL KINASE, CHLOROPLASTIC"/>
    <property type="match status" value="1"/>
</dbReference>
<dbReference type="KEGG" id="chya:V22_22800"/>
<dbReference type="InterPro" id="IPR014721">
    <property type="entry name" value="Ribsml_uS5_D2-typ_fold_subgr"/>
</dbReference>
<dbReference type="InterPro" id="IPR004424">
    <property type="entry name" value="IspE"/>
</dbReference>
<dbReference type="SUPFAM" id="SSF54211">
    <property type="entry name" value="Ribosomal protein S5 domain 2-like"/>
    <property type="match status" value="1"/>
</dbReference>
<evidence type="ECO:0000313" key="12">
    <source>
        <dbReference type="EMBL" id="QDT65034.1"/>
    </source>
</evidence>
<comment type="pathway">
    <text evidence="9">Isoprenoid biosynthesis; isopentenyl diphosphate biosynthesis via DXP pathway; isopentenyl diphosphate from 1-deoxy-D-xylulose 5-phosphate: step 3/6.</text>
</comment>
<comment type="catalytic activity">
    <reaction evidence="9">
        <text>4-CDP-2-C-methyl-D-erythritol + ATP = 4-CDP-2-C-methyl-D-erythritol 2-phosphate + ADP + H(+)</text>
        <dbReference type="Rhea" id="RHEA:18437"/>
        <dbReference type="ChEBI" id="CHEBI:15378"/>
        <dbReference type="ChEBI" id="CHEBI:30616"/>
        <dbReference type="ChEBI" id="CHEBI:57823"/>
        <dbReference type="ChEBI" id="CHEBI:57919"/>
        <dbReference type="ChEBI" id="CHEBI:456216"/>
        <dbReference type="EC" id="2.7.1.148"/>
    </reaction>
</comment>
<evidence type="ECO:0000256" key="8">
    <source>
        <dbReference type="ARBA" id="ARBA00032554"/>
    </source>
</evidence>
<evidence type="ECO:0000256" key="1">
    <source>
        <dbReference type="ARBA" id="ARBA00009684"/>
    </source>
</evidence>
<feature type="active site" evidence="9">
    <location>
        <position position="149"/>
    </location>
</feature>
<dbReference type="GO" id="GO:0016114">
    <property type="term" value="P:terpenoid biosynthetic process"/>
    <property type="evidence" value="ECO:0007669"/>
    <property type="project" value="UniProtKB-UniRule"/>
</dbReference>
<organism evidence="12 13">
    <name type="scientific">Calycomorphotria hydatis</name>
    <dbReference type="NCBI Taxonomy" id="2528027"/>
    <lineage>
        <taxon>Bacteria</taxon>
        <taxon>Pseudomonadati</taxon>
        <taxon>Planctomycetota</taxon>
        <taxon>Planctomycetia</taxon>
        <taxon>Planctomycetales</taxon>
        <taxon>Planctomycetaceae</taxon>
        <taxon>Calycomorphotria</taxon>
    </lineage>
</organism>
<feature type="domain" description="GHMP kinase N-terminal" evidence="10">
    <location>
        <begin position="79"/>
        <end position="155"/>
    </location>
</feature>